<keyword evidence="3" id="KW-1185">Reference proteome</keyword>
<proteinExistence type="predicted"/>
<name>A0ABQ9YRK3_9CRUS</name>
<evidence type="ECO:0000313" key="3">
    <source>
        <dbReference type="Proteomes" id="UP001234178"/>
    </source>
</evidence>
<protein>
    <submittedName>
        <fullName evidence="2">Uncharacterized protein</fullName>
    </submittedName>
</protein>
<gene>
    <name evidence="2" type="ORF">OUZ56_005019</name>
</gene>
<comment type="caution">
    <text evidence="2">The sequence shown here is derived from an EMBL/GenBank/DDBJ whole genome shotgun (WGS) entry which is preliminary data.</text>
</comment>
<organism evidence="2 3">
    <name type="scientific">Daphnia magna</name>
    <dbReference type="NCBI Taxonomy" id="35525"/>
    <lineage>
        <taxon>Eukaryota</taxon>
        <taxon>Metazoa</taxon>
        <taxon>Ecdysozoa</taxon>
        <taxon>Arthropoda</taxon>
        <taxon>Crustacea</taxon>
        <taxon>Branchiopoda</taxon>
        <taxon>Diplostraca</taxon>
        <taxon>Cladocera</taxon>
        <taxon>Anomopoda</taxon>
        <taxon>Daphniidae</taxon>
        <taxon>Daphnia</taxon>
    </lineage>
</organism>
<reference evidence="2 3" key="1">
    <citation type="journal article" date="2023" name="Nucleic Acids Res.">
        <title>The hologenome of Daphnia magna reveals possible DNA methylation and microbiome-mediated evolution of the host genome.</title>
        <authorList>
            <person name="Chaturvedi A."/>
            <person name="Li X."/>
            <person name="Dhandapani V."/>
            <person name="Marshall H."/>
            <person name="Kissane S."/>
            <person name="Cuenca-Cambronero M."/>
            <person name="Asole G."/>
            <person name="Calvet F."/>
            <person name="Ruiz-Romero M."/>
            <person name="Marangio P."/>
            <person name="Guigo R."/>
            <person name="Rago D."/>
            <person name="Mirbahai L."/>
            <person name="Eastwood N."/>
            <person name="Colbourne J.K."/>
            <person name="Zhou J."/>
            <person name="Mallon E."/>
            <person name="Orsini L."/>
        </authorList>
    </citation>
    <scope>NUCLEOTIDE SEQUENCE [LARGE SCALE GENOMIC DNA]</scope>
    <source>
        <strain evidence="2">LRV0_1</strain>
    </source>
</reference>
<dbReference type="Proteomes" id="UP001234178">
    <property type="component" value="Unassembled WGS sequence"/>
</dbReference>
<feature type="compositionally biased region" description="Basic residues" evidence="1">
    <location>
        <begin position="1"/>
        <end position="17"/>
    </location>
</feature>
<evidence type="ECO:0000313" key="2">
    <source>
        <dbReference type="EMBL" id="KAK4003243.1"/>
    </source>
</evidence>
<feature type="region of interest" description="Disordered" evidence="1">
    <location>
        <begin position="1"/>
        <end position="20"/>
    </location>
</feature>
<dbReference type="EMBL" id="JAOYFB010000001">
    <property type="protein sequence ID" value="KAK4003243.1"/>
    <property type="molecule type" value="Genomic_DNA"/>
</dbReference>
<accession>A0ABQ9YRK3</accession>
<evidence type="ECO:0000256" key="1">
    <source>
        <dbReference type="SAM" id="MobiDB-lite"/>
    </source>
</evidence>
<sequence>MSGKKMKSSKQMGRKKHYLEPETVDLEYDEFSPSAPNFSTGTIPLQYRETSHYLKNNNKKQKGPHALLFYGSLVVVRG</sequence>